<dbReference type="GO" id="GO:0016846">
    <property type="term" value="F:carbon-sulfur lyase activity"/>
    <property type="evidence" value="ECO:0007669"/>
    <property type="project" value="InterPro"/>
</dbReference>
<keyword evidence="7" id="KW-1185">Reference proteome</keyword>
<gene>
    <name evidence="6" type="ORF">FGLOB1_2559</name>
</gene>
<evidence type="ECO:0000259" key="5">
    <source>
        <dbReference type="PROSITE" id="PS51891"/>
    </source>
</evidence>
<keyword evidence="3" id="KW-0862">Zinc</keyword>
<organism evidence="6 7">
    <name type="scientific">Fusarium globosum</name>
    <dbReference type="NCBI Taxonomy" id="78864"/>
    <lineage>
        <taxon>Eukaryota</taxon>
        <taxon>Fungi</taxon>
        <taxon>Dikarya</taxon>
        <taxon>Ascomycota</taxon>
        <taxon>Pezizomycotina</taxon>
        <taxon>Sordariomycetes</taxon>
        <taxon>Hypocreomycetidae</taxon>
        <taxon>Hypocreales</taxon>
        <taxon>Nectriaceae</taxon>
        <taxon>Fusarium</taxon>
        <taxon>Fusarium fujikuroi species complex</taxon>
    </lineage>
</organism>
<evidence type="ECO:0000256" key="4">
    <source>
        <dbReference type="ARBA" id="ARBA00023239"/>
    </source>
</evidence>
<dbReference type="InterPro" id="IPR011057">
    <property type="entry name" value="Mss4-like_sf"/>
</dbReference>
<dbReference type="PANTHER" id="PTHR33337">
    <property type="entry name" value="GFA DOMAIN-CONTAINING PROTEIN"/>
    <property type="match status" value="1"/>
</dbReference>
<accession>A0A8H5YSF3</accession>
<dbReference type="Pfam" id="PF04828">
    <property type="entry name" value="GFA"/>
    <property type="match status" value="1"/>
</dbReference>
<reference evidence="6 7" key="1">
    <citation type="submission" date="2020-05" db="EMBL/GenBank/DDBJ databases">
        <title>Identification and distribution of gene clusters putatively required for synthesis of sphingolipid metabolism inhibitors in phylogenetically diverse species of the filamentous fungus Fusarium.</title>
        <authorList>
            <person name="Kim H.-S."/>
            <person name="Busman M."/>
            <person name="Brown D.W."/>
            <person name="Divon H."/>
            <person name="Uhlig S."/>
            <person name="Proctor R.H."/>
        </authorList>
    </citation>
    <scope>NUCLEOTIDE SEQUENCE [LARGE SCALE GENOMIC DNA]</scope>
    <source>
        <strain evidence="6 7">NRRL 26131</strain>
    </source>
</reference>
<name>A0A8H5YSF3_9HYPO</name>
<protein>
    <submittedName>
        <fullName evidence="6">DUF636 domain-containing protein</fullName>
    </submittedName>
</protein>
<proteinExistence type="inferred from homology"/>
<dbReference type="AlphaFoldDB" id="A0A8H5YSF3"/>
<dbReference type="SUPFAM" id="SSF51316">
    <property type="entry name" value="Mss4-like"/>
    <property type="match status" value="1"/>
</dbReference>
<sequence>MPSYTGRCVCGNVKYSVSLDSPDDARTSLCHCGSCKRAFGTNFGLTTKVALEGFSYDQGKPKTFKQENGVVREFCDNCGAFICEYGEQAADKFRYIMWGTFDERERFPPKGEFFCKYRETWMPEVPDVFHKNEIKDCRYSDHGYQDSPNFIRSNFQDHPFRLVSPSP</sequence>
<evidence type="ECO:0000256" key="2">
    <source>
        <dbReference type="ARBA" id="ARBA00022723"/>
    </source>
</evidence>
<dbReference type="Gene3D" id="3.90.1590.10">
    <property type="entry name" value="glutathione-dependent formaldehyde- activating enzyme (gfa)"/>
    <property type="match status" value="1"/>
</dbReference>
<evidence type="ECO:0000256" key="3">
    <source>
        <dbReference type="ARBA" id="ARBA00022833"/>
    </source>
</evidence>
<dbReference type="GO" id="GO:0046872">
    <property type="term" value="F:metal ion binding"/>
    <property type="evidence" value="ECO:0007669"/>
    <property type="project" value="UniProtKB-KW"/>
</dbReference>
<dbReference type="PROSITE" id="PS51891">
    <property type="entry name" value="CENP_V_GFA"/>
    <property type="match status" value="1"/>
</dbReference>
<comment type="similarity">
    <text evidence="1">Belongs to the Gfa family.</text>
</comment>
<dbReference type="Proteomes" id="UP000532311">
    <property type="component" value="Unassembled WGS sequence"/>
</dbReference>
<evidence type="ECO:0000313" key="7">
    <source>
        <dbReference type="Proteomes" id="UP000532311"/>
    </source>
</evidence>
<evidence type="ECO:0000256" key="1">
    <source>
        <dbReference type="ARBA" id="ARBA00005495"/>
    </source>
</evidence>
<keyword evidence="2" id="KW-0479">Metal-binding</keyword>
<keyword evidence="4" id="KW-0456">Lyase</keyword>
<feature type="domain" description="CENP-V/GFA" evidence="5">
    <location>
        <begin position="4"/>
        <end position="108"/>
    </location>
</feature>
<dbReference type="EMBL" id="JAAQPF010000092">
    <property type="protein sequence ID" value="KAF5716481.1"/>
    <property type="molecule type" value="Genomic_DNA"/>
</dbReference>
<comment type="caution">
    <text evidence="6">The sequence shown here is derived from an EMBL/GenBank/DDBJ whole genome shotgun (WGS) entry which is preliminary data.</text>
</comment>
<evidence type="ECO:0000313" key="6">
    <source>
        <dbReference type="EMBL" id="KAF5716481.1"/>
    </source>
</evidence>
<dbReference type="InterPro" id="IPR006913">
    <property type="entry name" value="CENP-V/GFA"/>
</dbReference>
<dbReference type="PANTHER" id="PTHR33337:SF40">
    <property type="entry name" value="CENP-V_GFA DOMAIN-CONTAINING PROTEIN-RELATED"/>
    <property type="match status" value="1"/>
</dbReference>